<accession>A0A084IN89</accession>
<dbReference type="AlphaFoldDB" id="A0A084IN89"/>
<dbReference type="InterPro" id="IPR007049">
    <property type="entry name" value="Carb-sel_porin_OprB"/>
</dbReference>
<dbReference type="STRING" id="1304275.C41B8_06297"/>
<dbReference type="eggNOG" id="COG3659">
    <property type="taxonomic scope" value="Bacteria"/>
</dbReference>
<proteinExistence type="inferred from homology"/>
<reference evidence="3 4" key="1">
    <citation type="submission" date="2013-03" db="EMBL/GenBank/DDBJ databases">
        <title>Salinisphaera hydrothermalis C41B8 Genome Sequencing.</title>
        <authorList>
            <person name="Li C."/>
            <person name="Lai Q."/>
            <person name="Shao Z."/>
        </authorList>
    </citation>
    <scope>NUCLEOTIDE SEQUENCE [LARGE SCALE GENOMIC DNA]</scope>
    <source>
        <strain evidence="3 4">C41B8</strain>
    </source>
</reference>
<comment type="similarity">
    <text evidence="1 2">Belongs to the OprB family.</text>
</comment>
<dbReference type="GO" id="GO:0008643">
    <property type="term" value="P:carbohydrate transport"/>
    <property type="evidence" value="ECO:0007669"/>
    <property type="project" value="InterPro"/>
</dbReference>
<protein>
    <submittedName>
        <fullName evidence="3">Carbohydrate-selective porin OprB</fullName>
    </submittedName>
</protein>
<dbReference type="GO" id="GO:0015288">
    <property type="term" value="F:porin activity"/>
    <property type="evidence" value="ECO:0007669"/>
    <property type="project" value="InterPro"/>
</dbReference>
<organism evidence="3 4">
    <name type="scientific">Salinisphaera hydrothermalis (strain C41B8)</name>
    <dbReference type="NCBI Taxonomy" id="1304275"/>
    <lineage>
        <taxon>Bacteria</taxon>
        <taxon>Pseudomonadati</taxon>
        <taxon>Pseudomonadota</taxon>
        <taxon>Gammaproteobacteria</taxon>
        <taxon>Salinisphaerales</taxon>
        <taxon>Salinisphaeraceae</taxon>
        <taxon>Salinisphaera</taxon>
    </lineage>
</organism>
<dbReference type="Pfam" id="PF04966">
    <property type="entry name" value="OprB"/>
    <property type="match status" value="1"/>
</dbReference>
<evidence type="ECO:0000256" key="1">
    <source>
        <dbReference type="ARBA" id="ARBA00008769"/>
    </source>
</evidence>
<dbReference type="PANTHER" id="PTHR37944:SF1">
    <property type="entry name" value="PORIN B"/>
    <property type="match status" value="1"/>
</dbReference>
<dbReference type="InterPro" id="IPR038673">
    <property type="entry name" value="OprB_sf"/>
</dbReference>
<name>A0A084IN89_SALHC</name>
<keyword evidence="4" id="KW-1185">Reference proteome</keyword>
<evidence type="ECO:0000313" key="3">
    <source>
        <dbReference type="EMBL" id="KEZ78173.1"/>
    </source>
</evidence>
<dbReference type="PANTHER" id="PTHR37944">
    <property type="entry name" value="PORIN B"/>
    <property type="match status" value="1"/>
</dbReference>
<dbReference type="GO" id="GO:0016020">
    <property type="term" value="C:membrane"/>
    <property type="evidence" value="ECO:0007669"/>
    <property type="project" value="InterPro"/>
</dbReference>
<evidence type="ECO:0000313" key="4">
    <source>
        <dbReference type="Proteomes" id="UP000028302"/>
    </source>
</evidence>
<sequence>MYFDYLGTLGSSISNDVGDLQGLDNIEAYDTSKLYSAWYQHDFGQSGVMLRIGKQDWNALFDTLDAAGVFINSSFGLDATTAVSNVSQYPTTAVGAVARWQGDSGAYAMASVFDGTPGLPGHPAGTHIAFHAHDGVFTSAETGMTGGGDKPYKLAVGGWYQTADYHDPAGRLRDHDSGFYIIGQDRLIGGPATPKVDVFAQISGTQSDRNPLNRYLGAGVDVTGLVPERPDDVLGLAVARAHAASVYRDATPDTNRAETAIELTYQLPVNQYVTLQPDMQYIVHPGVDRSTGNATVVGLRGQLTW</sequence>
<dbReference type="Proteomes" id="UP000028302">
    <property type="component" value="Unassembled WGS sequence"/>
</dbReference>
<evidence type="ECO:0000256" key="2">
    <source>
        <dbReference type="RuleBase" id="RU363072"/>
    </source>
</evidence>
<dbReference type="Gene3D" id="2.40.160.180">
    <property type="entry name" value="Carbohydrate-selective porin OprB"/>
    <property type="match status" value="1"/>
</dbReference>
<comment type="caution">
    <text evidence="3">The sequence shown here is derived from an EMBL/GenBank/DDBJ whole genome shotgun (WGS) entry which is preliminary data.</text>
</comment>
<dbReference type="EMBL" id="APNK01000006">
    <property type="protein sequence ID" value="KEZ78173.1"/>
    <property type="molecule type" value="Genomic_DNA"/>
</dbReference>
<gene>
    <name evidence="3" type="ORF">C41B8_06297</name>
</gene>
<dbReference type="InterPro" id="IPR052932">
    <property type="entry name" value="OprB_Porin"/>
</dbReference>